<gene>
    <name evidence="1" type="ORF">GMST_25440</name>
</gene>
<dbReference type="EMBL" id="BLXX01000007">
    <property type="protein sequence ID" value="GFO60219.1"/>
    <property type="molecule type" value="Genomic_DNA"/>
</dbReference>
<evidence type="ECO:0000313" key="1">
    <source>
        <dbReference type="EMBL" id="GFO60219.1"/>
    </source>
</evidence>
<evidence type="ECO:0000313" key="2">
    <source>
        <dbReference type="Proteomes" id="UP000556026"/>
    </source>
</evidence>
<accession>A0A6V8MKK3</accession>
<dbReference type="Proteomes" id="UP000556026">
    <property type="component" value="Unassembled WGS sequence"/>
</dbReference>
<name>A0A6V8MKK3_9BACT</name>
<keyword evidence="2" id="KW-1185">Reference proteome</keyword>
<dbReference type="AlphaFoldDB" id="A0A6V8MKK3"/>
<reference evidence="2" key="1">
    <citation type="submission" date="2020-06" db="EMBL/GenBank/DDBJ databases">
        <title>Draft genomic sequence of Geomonas sp. Red330.</title>
        <authorList>
            <person name="Itoh H."/>
            <person name="Zhenxing X."/>
            <person name="Ushijima N."/>
            <person name="Masuda Y."/>
            <person name="Shiratori Y."/>
            <person name="Senoo K."/>
        </authorList>
    </citation>
    <scope>NUCLEOTIDE SEQUENCE [LARGE SCALE GENOMIC DNA]</scope>
    <source>
        <strain evidence="2">Red330</strain>
    </source>
</reference>
<comment type="caution">
    <text evidence="1">The sequence shown here is derived from an EMBL/GenBank/DDBJ whole genome shotgun (WGS) entry which is preliminary data.</text>
</comment>
<proteinExistence type="predicted"/>
<protein>
    <submittedName>
        <fullName evidence="1">Uncharacterized protein</fullName>
    </submittedName>
</protein>
<sequence length="244" mass="27504">MVRWGPGQIDNQLDTSKISAFVSPGGPHVDALRWATIRSHELPPGSMKRSEATTRKGILRPIRGRAVFLEILLIILISSVPGHTASYPGFELLQESQCSKADAYLVSTLPTQWQKYALFVKSCELMGKAGSPSGFQIVSVWVDEYFQEKYPRQHPRWEPFPKALILDSHLKVVGTLPVVYPRDDITFPDVFYGRWITNVPTEIRIDVENPAEGGDYYYAALVWDESSHSYRSHGTEAIDGTRPR</sequence>
<organism evidence="1 2">
    <name type="scientific">Geomonas silvestris</name>
    <dbReference type="NCBI Taxonomy" id="2740184"/>
    <lineage>
        <taxon>Bacteria</taxon>
        <taxon>Pseudomonadati</taxon>
        <taxon>Thermodesulfobacteriota</taxon>
        <taxon>Desulfuromonadia</taxon>
        <taxon>Geobacterales</taxon>
        <taxon>Geobacteraceae</taxon>
        <taxon>Geomonas</taxon>
    </lineage>
</organism>